<gene>
    <name evidence="2" type="ORF">DSL92_07475</name>
</gene>
<sequence>MTTRIAARKSDGSYTYFLPDGLYHLDKWQRGFTTVINEQGADHHSTVTPRRPAGAGSRHGLGC</sequence>
<evidence type="ECO:0000256" key="1">
    <source>
        <dbReference type="SAM" id="MobiDB-lite"/>
    </source>
</evidence>
<dbReference type="EMBL" id="RXHI01000023">
    <property type="protein sequence ID" value="RUA22155.1"/>
    <property type="molecule type" value="Genomic_DNA"/>
</dbReference>
<proteinExistence type="predicted"/>
<comment type="caution">
    <text evidence="2">The sequence shown here is derived from an EMBL/GenBank/DDBJ whole genome shotgun (WGS) entry which is preliminary data.</text>
</comment>
<organism evidence="2">
    <name type="scientific">Billgrantia gudaonensis</name>
    <dbReference type="NCBI Taxonomy" id="376427"/>
    <lineage>
        <taxon>Bacteria</taxon>
        <taxon>Pseudomonadati</taxon>
        <taxon>Pseudomonadota</taxon>
        <taxon>Gammaproteobacteria</taxon>
        <taxon>Oceanospirillales</taxon>
        <taxon>Halomonadaceae</taxon>
        <taxon>Billgrantia</taxon>
    </lineage>
</organism>
<reference evidence="2" key="1">
    <citation type="submission" date="2018-12" db="EMBL/GenBank/DDBJ databases">
        <authorList>
            <person name="Jadhav K."/>
            <person name="Kushwaha B."/>
            <person name="Jadhav I."/>
        </authorList>
    </citation>
    <scope>NUCLEOTIDE SEQUENCE [LARGE SCALE GENOMIC DNA]</scope>
    <source>
        <strain evidence="2">SBS 10</strain>
    </source>
</reference>
<dbReference type="InterPro" id="IPR014729">
    <property type="entry name" value="Rossmann-like_a/b/a_fold"/>
</dbReference>
<dbReference type="Gene3D" id="3.40.50.620">
    <property type="entry name" value="HUPs"/>
    <property type="match status" value="1"/>
</dbReference>
<dbReference type="SUPFAM" id="SSF52374">
    <property type="entry name" value="Nucleotidylyl transferase"/>
    <property type="match status" value="1"/>
</dbReference>
<evidence type="ECO:0000313" key="2">
    <source>
        <dbReference type="EMBL" id="RUA22155.1"/>
    </source>
</evidence>
<protein>
    <submittedName>
        <fullName evidence="2">Uncharacterized protein</fullName>
    </submittedName>
</protein>
<feature type="region of interest" description="Disordered" evidence="1">
    <location>
        <begin position="39"/>
        <end position="63"/>
    </location>
</feature>
<name>A0A3S0Q0Y0_9GAMM</name>
<dbReference type="AlphaFoldDB" id="A0A3S0Q0Y0"/>
<accession>A0A3S0Q0Y0</accession>